<dbReference type="Proteomes" id="UP001418222">
    <property type="component" value="Unassembled WGS sequence"/>
</dbReference>
<sequence length="174" mass="19961">MISGRKMLSLVVIIEDNIWMPSSGELSFHFSQFDTLSRDDDHTIKHNNTQAVASDDIGSATPDQSSQSGVASKKCKGKKLNMRVKQIMLLNVEKLCYSSDVIMQCIVALVPPSMYLLREAIQKLEKYPEIFENRQLYHFATIHFQSLMNRVTFLSISEDKIVEWLMTNYMVSFN</sequence>
<comment type="caution">
    <text evidence="1">The sequence shown here is derived from an EMBL/GenBank/DDBJ whole genome shotgun (WGS) entry which is preliminary data.</text>
</comment>
<keyword evidence="2" id="KW-1185">Reference proteome</keyword>
<accession>A0AAP0C228</accession>
<organism evidence="1 2">
    <name type="scientific">Platanthera zijinensis</name>
    <dbReference type="NCBI Taxonomy" id="2320716"/>
    <lineage>
        <taxon>Eukaryota</taxon>
        <taxon>Viridiplantae</taxon>
        <taxon>Streptophyta</taxon>
        <taxon>Embryophyta</taxon>
        <taxon>Tracheophyta</taxon>
        <taxon>Spermatophyta</taxon>
        <taxon>Magnoliopsida</taxon>
        <taxon>Liliopsida</taxon>
        <taxon>Asparagales</taxon>
        <taxon>Orchidaceae</taxon>
        <taxon>Orchidoideae</taxon>
        <taxon>Orchideae</taxon>
        <taxon>Orchidinae</taxon>
        <taxon>Platanthera</taxon>
    </lineage>
</organism>
<evidence type="ECO:0000313" key="2">
    <source>
        <dbReference type="Proteomes" id="UP001418222"/>
    </source>
</evidence>
<proteinExistence type="predicted"/>
<protein>
    <submittedName>
        <fullName evidence="1">Uncharacterized protein</fullName>
    </submittedName>
</protein>
<name>A0AAP0C228_9ASPA</name>
<reference evidence="1 2" key="1">
    <citation type="journal article" date="2022" name="Nat. Plants">
        <title>Genomes of leafy and leafless Platanthera orchids illuminate the evolution of mycoheterotrophy.</title>
        <authorList>
            <person name="Li M.H."/>
            <person name="Liu K.W."/>
            <person name="Li Z."/>
            <person name="Lu H.C."/>
            <person name="Ye Q.L."/>
            <person name="Zhang D."/>
            <person name="Wang J.Y."/>
            <person name="Li Y.F."/>
            <person name="Zhong Z.M."/>
            <person name="Liu X."/>
            <person name="Yu X."/>
            <person name="Liu D.K."/>
            <person name="Tu X.D."/>
            <person name="Liu B."/>
            <person name="Hao Y."/>
            <person name="Liao X.Y."/>
            <person name="Jiang Y.T."/>
            <person name="Sun W.H."/>
            <person name="Chen J."/>
            <person name="Chen Y.Q."/>
            <person name="Ai Y."/>
            <person name="Zhai J.W."/>
            <person name="Wu S.S."/>
            <person name="Zhou Z."/>
            <person name="Hsiao Y.Y."/>
            <person name="Wu W.L."/>
            <person name="Chen Y.Y."/>
            <person name="Lin Y.F."/>
            <person name="Hsu J.L."/>
            <person name="Li C.Y."/>
            <person name="Wang Z.W."/>
            <person name="Zhao X."/>
            <person name="Zhong W.Y."/>
            <person name="Ma X.K."/>
            <person name="Ma L."/>
            <person name="Huang J."/>
            <person name="Chen G.Z."/>
            <person name="Huang M.Z."/>
            <person name="Huang L."/>
            <person name="Peng D.H."/>
            <person name="Luo Y.B."/>
            <person name="Zou S.Q."/>
            <person name="Chen S.P."/>
            <person name="Lan S."/>
            <person name="Tsai W.C."/>
            <person name="Van de Peer Y."/>
            <person name="Liu Z.J."/>
        </authorList>
    </citation>
    <scope>NUCLEOTIDE SEQUENCE [LARGE SCALE GENOMIC DNA]</scope>
    <source>
        <strain evidence="1">Lor287</strain>
    </source>
</reference>
<dbReference type="EMBL" id="JBBWWQ010000001">
    <property type="protein sequence ID" value="KAK8956604.1"/>
    <property type="molecule type" value="Genomic_DNA"/>
</dbReference>
<gene>
    <name evidence="1" type="ORF">KSP39_PZI000283</name>
</gene>
<evidence type="ECO:0000313" key="1">
    <source>
        <dbReference type="EMBL" id="KAK8956604.1"/>
    </source>
</evidence>
<dbReference type="AlphaFoldDB" id="A0AAP0C228"/>